<reference evidence="2 3" key="1">
    <citation type="submission" date="2021-06" db="EMBL/GenBank/DDBJ databases">
        <title>Caerostris darwini draft genome.</title>
        <authorList>
            <person name="Kono N."/>
            <person name="Arakawa K."/>
        </authorList>
    </citation>
    <scope>NUCLEOTIDE SEQUENCE [LARGE SCALE GENOMIC DNA]</scope>
</reference>
<name>A0AAV4UL12_9ARAC</name>
<protein>
    <submittedName>
        <fullName evidence="2">Uncharacterized protein</fullName>
    </submittedName>
</protein>
<gene>
    <name evidence="2" type="ORF">CDAR_444511</name>
</gene>
<organism evidence="2 3">
    <name type="scientific">Caerostris darwini</name>
    <dbReference type="NCBI Taxonomy" id="1538125"/>
    <lineage>
        <taxon>Eukaryota</taxon>
        <taxon>Metazoa</taxon>
        <taxon>Ecdysozoa</taxon>
        <taxon>Arthropoda</taxon>
        <taxon>Chelicerata</taxon>
        <taxon>Arachnida</taxon>
        <taxon>Araneae</taxon>
        <taxon>Araneomorphae</taxon>
        <taxon>Entelegynae</taxon>
        <taxon>Araneoidea</taxon>
        <taxon>Araneidae</taxon>
        <taxon>Caerostris</taxon>
    </lineage>
</organism>
<evidence type="ECO:0000256" key="1">
    <source>
        <dbReference type="SAM" id="MobiDB-lite"/>
    </source>
</evidence>
<feature type="region of interest" description="Disordered" evidence="1">
    <location>
        <begin position="18"/>
        <end position="111"/>
    </location>
</feature>
<proteinExistence type="predicted"/>
<sequence>MCLSNSQTRFVHGFHCYDNKTKKKEKKTLTVSFSPPQGHPSEAGKPAPFPGKNPGLRRSSPSPITMASSHTTASTRTGPVPANPRRTGARIPEKGPLQTTWCRDGKSGPSL</sequence>
<dbReference type="EMBL" id="BPLQ01011518">
    <property type="protein sequence ID" value="GIY58525.1"/>
    <property type="molecule type" value="Genomic_DNA"/>
</dbReference>
<dbReference type="AlphaFoldDB" id="A0AAV4UL12"/>
<feature type="compositionally biased region" description="Polar residues" evidence="1">
    <location>
        <begin position="59"/>
        <end position="77"/>
    </location>
</feature>
<accession>A0AAV4UL12</accession>
<comment type="caution">
    <text evidence="2">The sequence shown here is derived from an EMBL/GenBank/DDBJ whole genome shotgun (WGS) entry which is preliminary data.</text>
</comment>
<keyword evidence="3" id="KW-1185">Reference proteome</keyword>
<evidence type="ECO:0000313" key="3">
    <source>
        <dbReference type="Proteomes" id="UP001054837"/>
    </source>
</evidence>
<evidence type="ECO:0000313" key="2">
    <source>
        <dbReference type="EMBL" id="GIY58525.1"/>
    </source>
</evidence>
<dbReference type="Proteomes" id="UP001054837">
    <property type="component" value="Unassembled WGS sequence"/>
</dbReference>